<dbReference type="EMBL" id="UINC01102702">
    <property type="protein sequence ID" value="SVC64528.1"/>
    <property type="molecule type" value="Genomic_DNA"/>
</dbReference>
<sequence length="305" mass="33384">AFLNKVFTRDIEKIRLGRAGYAFACNQAGGIIMDGVLMHVGDDDFVYVQADGEFPPWLVAQSQGYNVKIEDIDSWVLQIQGPNSLRILEKICGIVKSEFPYYSVMQTWVNGQQVLISRSGWTGELGFEIYSLGADFDGEGLWAYLLESGKEFGLLASDIGSMHIRRLEAGIFDYGTDIDEGLTPFDIGFGRLVDFAKPEFVGKSALMDSPRDQLRLTGITTDGGIPQRGDKVFLDEKVVGCITAGAYSPQLKTGIGFVRLSQPLTSSTAVGALQIGGQIKGHLTALPFFDQDKRIPRGLASDVMY</sequence>
<reference evidence="3" key="1">
    <citation type="submission" date="2018-05" db="EMBL/GenBank/DDBJ databases">
        <authorList>
            <person name="Lanie J.A."/>
            <person name="Ng W.-L."/>
            <person name="Kazmierczak K.M."/>
            <person name="Andrzejewski T.M."/>
            <person name="Davidsen T.M."/>
            <person name="Wayne K.J."/>
            <person name="Tettelin H."/>
            <person name="Glass J.I."/>
            <person name="Rusch D."/>
            <person name="Podicherti R."/>
            <person name="Tsui H.-C.T."/>
            <person name="Winkler M.E."/>
        </authorList>
    </citation>
    <scope>NUCLEOTIDE SEQUENCE</scope>
</reference>
<name>A0A382NVK7_9ZZZZ</name>
<dbReference type="Pfam" id="PF08669">
    <property type="entry name" value="GCV_T_C"/>
    <property type="match status" value="1"/>
</dbReference>
<dbReference type="InterPro" id="IPR028896">
    <property type="entry name" value="GcvT/YgfZ/DmdA"/>
</dbReference>
<feature type="non-terminal residue" evidence="3">
    <location>
        <position position="1"/>
    </location>
</feature>
<feature type="domain" description="GCVT N-terminal" evidence="1">
    <location>
        <begin position="1"/>
        <end position="197"/>
    </location>
</feature>
<dbReference type="Pfam" id="PF01571">
    <property type="entry name" value="GCV_T"/>
    <property type="match status" value="1"/>
</dbReference>
<dbReference type="AlphaFoldDB" id="A0A382NVK7"/>
<dbReference type="PIRSF" id="PIRSF006487">
    <property type="entry name" value="GcvT"/>
    <property type="match status" value="1"/>
</dbReference>
<dbReference type="InterPro" id="IPR027266">
    <property type="entry name" value="TrmE/GcvT-like"/>
</dbReference>
<dbReference type="Gene3D" id="3.30.1360.120">
    <property type="entry name" value="Probable tRNA modification gtpase trme, domain 1"/>
    <property type="match status" value="1"/>
</dbReference>
<evidence type="ECO:0000259" key="2">
    <source>
        <dbReference type="Pfam" id="PF08669"/>
    </source>
</evidence>
<evidence type="ECO:0008006" key="4">
    <source>
        <dbReference type="Google" id="ProtNLM"/>
    </source>
</evidence>
<organism evidence="3">
    <name type="scientific">marine metagenome</name>
    <dbReference type="NCBI Taxonomy" id="408172"/>
    <lineage>
        <taxon>unclassified sequences</taxon>
        <taxon>metagenomes</taxon>
        <taxon>ecological metagenomes</taxon>
    </lineage>
</organism>
<dbReference type="InterPro" id="IPR006222">
    <property type="entry name" value="GCVT_N"/>
</dbReference>
<dbReference type="GO" id="GO:0005829">
    <property type="term" value="C:cytosol"/>
    <property type="evidence" value="ECO:0007669"/>
    <property type="project" value="TreeGrafter"/>
</dbReference>
<accession>A0A382NVK7</accession>
<protein>
    <recommendedName>
        <fullName evidence="4">Aminomethyltransferase folate-binding domain-containing protein</fullName>
    </recommendedName>
</protein>
<dbReference type="InterPro" id="IPR013977">
    <property type="entry name" value="GcvT_C"/>
</dbReference>
<gene>
    <name evidence="3" type="ORF">METZ01_LOCUS317382</name>
</gene>
<dbReference type="SUPFAM" id="SSF103025">
    <property type="entry name" value="Folate-binding domain"/>
    <property type="match status" value="1"/>
</dbReference>
<dbReference type="InterPro" id="IPR029043">
    <property type="entry name" value="GcvT/YgfZ_C"/>
</dbReference>
<dbReference type="SUPFAM" id="SSF101790">
    <property type="entry name" value="Aminomethyltransferase beta-barrel domain"/>
    <property type="match status" value="1"/>
</dbReference>
<evidence type="ECO:0000259" key="1">
    <source>
        <dbReference type="Pfam" id="PF01571"/>
    </source>
</evidence>
<proteinExistence type="predicted"/>
<dbReference type="PANTHER" id="PTHR43757:SF2">
    <property type="entry name" value="AMINOMETHYLTRANSFERASE, MITOCHONDRIAL"/>
    <property type="match status" value="1"/>
</dbReference>
<dbReference type="PANTHER" id="PTHR43757">
    <property type="entry name" value="AMINOMETHYLTRANSFERASE"/>
    <property type="match status" value="1"/>
</dbReference>
<evidence type="ECO:0000313" key="3">
    <source>
        <dbReference type="EMBL" id="SVC64528.1"/>
    </source>
</evidence>
<feature type="domain" description="Aminomethyltransferase C-terminal" evidence="2">
    <location>
        <begin position="215"/>
        <end position="290"/>
    </location>
</feature>